<proteinExistence type="inferred from homology"/>
<dbReference type="GO" id="GO:0043023">
    <property type="term" value="F:ribosomal large subunit binding"/>
    <property type="evidence" value="ECO:0007669"/>
    <property type="project" value="UniProtKB-UniRule"/>
</dbReference>
<evidence type="ECO:0000256" key="3">
    <source>
        <dbReference type="ARBA" id="ARBA00022884"/>
    </source>
</evidence>
<comment type="subunit">
    <text evidence="5">Associates with stalled 50S ribosomal subunits. Binds to RqcP.</text>
</comment>
<keyword evidence="8" id="KW-1185">Reference proteome</keyword>
<dbReference type="Proteomes" id="UP000016057">
    <property type="component" value="Unassembled WGS sequence"/>
</dbReference>
<evidence type="ECO:0000256" key="1">
    <source>
        <dbReference type="ARBA" id="ARBA00022555"/>
    </source>
</evidence>
<comment type="function">
    <text evidence="5">Key component of the ribosome quality control system (RQC), a ribosome-associated complex that mediates the extraction of incompletely synthesized nascent chains from stalled ribosomes and their subsequent degradation. RqcH recruits Ala-charged tRNA, and with RqcP directs the elongation of stalled nascent chains on 50S ribosomal subunits, leading to non-templated C-terminal alanine extensions (Ala tail). The Ala tail promotes nascent chain degradation. May add between 1 and at least 8 Ala residues. Binds to stalled 50S ribosomal subunits.</text>
</comment>
<evidence type="ECO:0000256" key="5">
    <source>
        <dbReference type="HAMAP-Rule" id="MF_00844"/>
    </source>
</evidence>
<dbReference type="InterPro" id="IPR051608">
    <property type="entry name" value="RQC_Subunit_NEMF"/>
</dbReference>
<protein>
    <recommendedName>
        <fullName evidence="5">Rqc2 homolog RqcH</fullName>
        <shortName evidence="5">RqcH</shortName>
    </recommendedName>
</protein>
<feature type="coiled-coil region" evidence="5">
    <location>
        <begin position="292"/>
        <end position="319"/>
    </location>
</feature>
<evidence type="ECO:0000256" key="2">
    <source>
        <dbReference type="ARBA" id="ARBA00022730"/>
    </source>
</evidence>
<keyword evidence="5" id="KW-0175">Coiled coil</keyword>
<dbReference type="EMBL" id="AMYT01000017">
    <property type="protein sequence ID" value="EKU27268.1"/>
    <property type="molecule type" value="Genomic_DNA"/>
</dbReference>
<accession>K8ZL13</accession>
<dbReference type="PANTHER" id="PTHR15239:SF6">
    <property type="entry name" value="RIBOSOME QUALITY CONTROL COMPLEX SUBUNIT NEMF"/>
    <property type="match status" value="1"/>
</dbReference>
<keyword evidence="4 5" id="KW-0648">Protein biosynthesis</keyword>
<dbReference type="STRING" id="1234409.C683_0599"/>
<dbReference type="PATRIC" id="fig|1234409.3.peg.549"/>
<evidence type="ECO:0000256" key="4">
    <source>
        <dbReference type="ARBA" id="ARBA00022917"/>
    </source>
</evidence>
<dbReference type="AlphaFoldDB" id="K8ZL13"/>
<dbReference type="Gene3D" id="2.30.310.10">
    <property type="entry name" value="ibrinogen binding protein from staphylococcus aureus domain"/>
    <property type="match status" value="1"/>
</dbReference>
<dbReference type="Pfam" id="PF05833">
    <property type="entry name" value="NFACT_N"/>
    <property type="match status" value="1"/>
</dbReference>
<reference evidence="7 8" key="1">
    <citation type="journal article" date="2013" name="Genome Announc.">
        <title>Draft Genome Sequence of Catellicoccus marimammalium, a Novel Species Commonly Found in Gull Feces.</title>
        <authorList>
            <person name="Weigand M.R."/>
            <person name="Ryu H."/>
            <person name="Bozcek L."/>
            <person name="Konstantinidis K.T."/>
            <person name="Santo Domingo J.W."/>
        </authorList>
    </citation>
    <scope>NUCLEOTIDE SEQUENCE [LARGE SCALE GENOMIC DNA]</scope>
    <source>
        <strain evidence="7 8">M35/04/3</strain>
    </source>
</reference>
<dbReference type="GO" id="GO:0019843">
    <property type="term" value="F:rRNA binding"/>
    <property type="evidence" value="ECO:0007669"/>
    <property type="project" value="UniProtKB-UniRule"/>
</dbReference>
<keyword evidence="2 5" id="KW-0699">rRNA-binding</keyword>
<dbReference type="GO" id="GO:0072344">
    <property type="term" value="P:rescue of stalled ribosome"/>
    <property type="evidence" value="ECO:0007669"/>
    <property type="project" value="UniProtKB-UniRule"/>
</dbReference>
<keyword evidence="1 5" id="KW-0820">tRNA-binding</keyword>
<organism evidence="7 8">
    <name type="scientific">Catellicoccus marimammalium M35/04/3</name>
    <dbReference type="NCBI Taxonomy" id="1234409"/>
    <lineage>
        <taxon>Bacteria</taxon>
        <taxon>Bacillati</taxon>
        <taxon>Bacillota</taxon>
        <taxon>Bacilli</taxon>
        <taxon>Lactobacillales</taxon>
        <taxon>Enterococcaceae</taxon>
        <taxon>Catellicoccus</taxon>
    </lineage>
</organism>
<evidence type="ECO:0000259" key="6">
    <source>
        <dbReference type="Pfam" id="PF05670"/>
    </source>
</evidence>
<dbReference type="Pfam" id="PF05670">
    <property type="entry name" value="NFACT-R_1"/>
    <property type="match status" value="1"/>
</dbReference>
<evidence type="ECO:0000313" key="7">
    <source>
        <dbReference type="EMBL" id="EKU27268.1"/>
    </source>
</evidence>
<keyword evidence="3 5" id="KW-0694">RNA-binding</keyword>
<dbReference type="HAMAP" id="MF_00844_B">
    <property type="entry name" value="RqcH_B"/>
    <property type="match status" value="1"/>
</dbReference>
<sequence>MKKMSFDGIFLHQVQQELQELETGRITKVQSPYENEIILTVRAKGKNHKLLLCTHAQYARIQCTTLPYLNQEQPSLFCMTLRKYIDGAFIEKIEQQGNDRVICLSLTRRDEIGDQKYYQLILEIMGRHSNLLLVEKETNKIIDCLKHVGIHQNSYRTLLPGAIYLSVPHQDKKNPFQMTKEEVFQFLHTEAHSAKEIQTALQGIGKDTAHELFLRLDEEKEKVMIWNQFFQELEKGTPTLTTYEGKDYLLPMPYQSLPGENEFFSSYSELLDVYYGERVQQARVQQQIGDIAHRLRHIVEKNTLKIQKLEEQLSEANDAEQWRQYGELLTTYLHLVPKGATEVSLPNYYNEEGKDAIIPLDPAYSPNKNAQKYFQKYQKLKKSVKIVQQQITQTKEENQYLESILAQMEIATPEDLPAIQEELYAQGFLKEKKHRRMKTKKSQPLQFHTSKGTPIYVGRNNLQNDELSLKKAQKNDYWLHAKNIPGSHVILKTSTPTDEEIVEAATLAAYYSKYQKAANVPVDYIQVKHLRKPNGAKPGFVVYEGQKSTVVTPTKEKVEALKDE</sequence>
<dbReference type="InterPro" id="IPR008532">
    <property type="entry name" value="NFACT_RNA-bd"/>
</dbReference>
<name>K8ZL13_9ENTE</name>
<dbReference type="GO" id="GO:1990112">
    <property type="term" value="C:RQC complex"/>
    <property type="evidence" value="ECO:0007669"/>
    <property type="project" value="TreeGrafter"/>
</dbReference>
<dbReference type="InterPro" id="IPR043682">
    <property type="entry name" value="RqcH_bacterial"/>
</dbReference>
<dbReference type="eggNOG" id="COG1293">
    <property type="taxonomic scope" value="Bacteria"/>
</dbReference>
<comment type="caution">
    <text evidence="7">The sequence shown here is derived from an EMBL/GenBank/DDBJ whole genome shotgun (WGS) entry which is preliminary data.</text>
</comment>
<dbReference type="FunFam" id="2.30.310.10:FF:000004">
    <property type="entry name" value="Fibronectin-binding protein A"/>
    <property type="match status" value="1"/>
</dbReference>
<dbReference type="PANTHER" id="PTHR15239">
    <property type="entry name" value="NUCLEAR EXPORT MEDIATOR FACTOR NEMF"/>
    <property type="match status" value="1"/>
</dbReference>
<evidence type="ECO:0000313" key="8">
    <source>
        <dbReference type="Proteomes" id="UP000016057"/>
    </source>
</evidence>
<dbReference type="Gene3D" id="3.40.970.40">
    <property type="entry name" value="fibrinogen binding protein from staphylococcus aureus domain like"/>
    <property type="match status" value="1"/>
</dbReference>
<feature type="domain" description="NFACT RNA-binding" evidence="6">
    <location>
        <begin position="446"/>
        <end position="535"/>
    </location>
</feature>
<gene>
    <name evidence="5" type="primary">rqcH</name>
    <name evidence="7" type="ORF">C683_0599</name>
</gene>
<comment type="similarity">
    <text evidence="5">Belongs to the NEMF family.</text>
</comment>
<dbReference type="GO" id="GO:0000049">
    <property type="term" value="F:tRNA binding"/>
    <property type="evidence" value="ECO:0007669"/>
    <property type="project" value="UniProtKB-UniRule"/>
</dbReference>